<dbReference type="Gene3D" id="2.60.40.10">
    <property type="entry name" value="Immunoglobulins"/>
    <property type="match status" value="1"/>
</dbReference>
<evidence type="ECO:0000256" key="2">
    <source>
        <dbReference type="ARBA" id="ARBA00004906"/>
    </source>
</evidence>
<dbReference type="GO" id="GO:0061630">
    <property type="term" value="F:ubiquitin protein ligase activity"/>
    <property type="evidence" value="ECO:0007669"/>
    <property type="project" value="UniProtKB-EC"/>
</dbReference>
<proteinExistence type="predicted"/>
<dbReference type="Pfam" id="PF00632">
    <property type="entry name" value="HECT"/>
    <property type="match status" value="1"/>
</dbReference>
<dbReference type="AlphaFoldDB" id="A0A8J4V054"/>
<dbReference type="SMART" id="SM00557">
    <property type="entry name" value="IG_FLMN"/>
    <property type="match status" value="1"/>
</dbReference>
<dbReference type="SUPFAM" id="SSF56204">
    <property type="entry name" value="Hect, E3 ligase catalytic domain"/>
    <property type="match status" value="1"/>
</dbReference>
<keyword evidence="4" id="KW-0808">Transferase</keyword>
<dbReference type="PROSITE" id="PS50237">
    <property type="entry name" value="HECT"/>
    <property type="match status" value="1"/>
</dbReference>
<comment type="pathway">
    <text evidence="2">Protein modification; protein ubiquitination.</text>
</comment>
<evidence type="ECO:0000256" key="6">
    <source>
        <dbReference type="PROSITE-ProRule" id="PRU00087"/>
    </source>
</evidence>
<dbReference type="InterPro" id="IPR013783">
    <property type="entry name" value="Ig-like_fold"/>
</dbReference>
<name>A0A8J4V054_9MYCE</name>
<evidence type="ECO:0000256" key="4">
    <source>
        <dbReference type="ARBA" id="ARBA00022679"/>
    </source>
</evidence>
<keyword evidence="5 7" id="KW-0833">Ubl conjugation pathway</keyword>
<dbReference type="InterPro" id="IPR050409">
    <property type="entry name" value="E3_ubiq-protein_ligase"/>
</dbReference>
<evidence type="ECO:0000256" key="5">
    <source>
        <dbReference type="ARBA" id="ARBA00022786"/>
    </source>
</evidence>
<evidence type="ECO:0000259" key="9">
    <source>
        <dbReference type="PROSITE" id="PS50237"/>
    </source>
</evidence>
<dbReference type="InterPro" id="IPR000569">
    <property type="entry name" value="HECT_dom"/>
</dbReference>
<dbReference type="SMART" id="SM00119">
    <property type="entry name" value="HECTc"/>
    <property type="match status" value="1"/>
</dbReference>
<dbReference type="GO" id="GO:0000209">
    <property type="term" value="P:protein polyubiquitination"/>
    <property type="evidence" value="ECO:0007669"/>
    <property type="project" value="TreeGrafter"/>
</dbReference>
<dbReference type="EC" id="2.3.2.26" evidence="3"/>
<keyword evidence="11" id="KW-1185">Reference proteome</keyword>
<comment type="catalytic activity">
    <reaction evidence="1">
        <text>S-ubiquitinyl-[E2 ubiquitin-conjugating enzyme]-L-cysteine + [acceptor protein]-L-lysine = [E2 ubiquitin-conjugating enzyme]-L-cysteine + N(6)-ubiquitinyl-[acceptor protein]-L-lysine.</text>
        <dbReference type="EC" id="2.3.2.26"/>
    </reaction>
</comment>
<dbReference type="Pfam" id="PF00630">
    <property type="entry name" value="Filamin"/>
    <property type="match status" value="1"/>
</dbReference>
<dbReference type="PANTHER" id="PTHR11254:SF426">
    <property type="entry name" value="UBIQUITIN-PROTEIN LIGASE DOMAIN-CONTAINING PROTEIN"/>
    <property type="match status" value="1"/>
</dbReference>
<gene>
    <name evidence="10" type="ORF">CYY_003513</name>
</gene>
<evidence type="ECO:0000256" key="8">
    <source>
        <dbReference type="SAM" id="MobiDB-lite"/>
    </source>
</evidence>
<dbReference type="OrthoDB" id="8068875at2759"/>
<dbReference type="InterPro" id="IPR014756">
    <property type="entry name" value="Ig_E-set"/>
</dbReference>
<evidence type="ECO:0000313" key="10">
    <source>
        <dbReference type="EMBL" id="KAF2075165.1"/>
    </source>
</evidence>
<feature type="region of interest" description="Disordered" evidence="8">
    <location>
        <begin position="904"/>
        <end position="938"/>
    </location>
</feature>
<dbReference type="SUPFAM" id="SSF81296">
    <property type="entry name" value="E set domains"/>
    <property type="match status" value="1"/>
</dbReference>
<sequence length="1000" mass="113440">MFYLHFNNNSNHHLKNNSCTKKNKEKNNILLNAEQVGSGLYSIVTGNGINGNIGDVGEEFSFQVLTYHSNGNQKKVGGDIVSVFIQGCDYHNLEEDVKVRVSDRMNGTFIVYYNVNKSGHYMISVMVNHVSVVGGPFKVNVSPLNYNVDILDKHTLVAGQDIVCQIQPKKTSIHPINDRIDIQLFIKEGGVLKKTVSEITTHITGVESSTYPTTTETTIQKIFKLLKTGEYIIEGTIVGVPIFQKSFTINSGPVSSKYSHLVWDGKELISENKLFILKNNTPYSEFKFLIETKDKYGNIALGSDLKDFKYYLKRSLTPIMINNNNNNNNGNSNSLDNNIDLQQQQQNQINNNLNNGLKEIQPEIHIDYESKNIKIKLNIKKEGWYCFCVKVNDQFISNSPFVIVTIKENDFQNLSNSYSLSKATFHCQIDKNNYIFDNSSNTQNILNNNNSNNKRLSNIILSISKKKIEILESYYFINIGLFEFNINPTVQIQLVGENNSNLIIKDNKSKVLLYNCPNQFLIILTSYYFMGFQSEPTFDSKIKWLKSSITAHTASKSGLSRNKMNTLKINISSRDNILEESLSILKAYDGKDLVTSRLIVKFNDEEGVDIGGISKEWYSKLSEEIGKKPIQGYYLFDQYPGSHVYHPSPLSNLVPDFKSCFKTLGKITAKSVYDSVLKADRHLSIKFAPAFYKLIVDEPLSLDDIQQVDPQLYKNKIEFITNNPMDYVNEILGEPLYFSREIYNPNHPNTGGGMSFKTVNLKPFGNLIKVTDENKQEYIDLLVQNIFYTSIKVQVDEFKEGFYSIIPQNIISIFNSKELEMLICGRDIINFDDLRLHSIFTGLFNDDIISLFWEVVNEFNELEKKLLLKFVTGSSAVPLGGFYQLCPHFTINIIPNINNNSNSSGSNSSTPLLMSTSPNPSPIPSEPNSKNNSPNLNISENTKFNKQSILCPTNTENRLPISHTCFNRLDIPFNNCFNKNILYRNLKLAITEASEGFSLI</sequence>
<dbReference type="Proteomes" id="UP000695562">
    <property type="component" value="Unassembled WGS sequence"/>
</dbReference>
<feature type="repeat" description="Filamin" evidence="6">
    <location>
        <begin position="44"/>
        <end position="141"/>
    </location>
</feature>
<dbReference type="PANTHER" id="PTHR11254">
    <property type="entry name" value="HECT DOMAIN UBIQUITIN-PROTEIN LIGASE"/>
    <property type="match status" value="1"/>
</dbReference>
<evidence type="ECO:0000313" key="11">
    <source>
        <dbReference type="Proteomes" id="UP000695562"/>
    </source>
</evidence>
<dbReference type="InterPro" id="IPR017868">
    <property type="entry name" value="Filamin/ABP280_repeat-like"/>
</dbReference>
<dbReference type="GO" id="GO:0005737">
    <property type="term" value="C:cytoplasm"/>
    <property type="evidence" value="ECO:0007669"/>
    <property type="project" value="TreeGrafter"/>
</dbReference>
<dbReference type="InterPro" id="IPR035983">
    <property type="entry name" value="Hect_E3_ubiquitin_ligase"/>
</dbReference>
<reference evidence="10" key="1">
    <citation type="submission" date="2020-01" db="EMBL/GenBank/DDBJ databases">
        <title>Development of genomics and gene disruption for Polysphondylium violaceum indicates a role for the polyketide synthase stlB in stalk morphogenesis.</title>
        <authorList>
            <person name="Narita B."/>
            <person name="Kawabe Y."/>
            <person name="Kin K."/>
            <person name="Saito T."/>
            <person name="Gibbs R."/>
            <person name="Kuspa A."/>
            <person name="Muzny D."/>
            <person name="Queller D."/>
            <person name="Richards S."/>
            <person name="Strassman J."/>
            <person name="Sucgang R."/>
            <person name="Worley K."/>
            <person name="Schaap P."/>
        </authorList>
    </citation>
    <scope>NUCLEOTIDE SEQUENCE</scope>
    <source>
        <strain evidence="10">QSvi11</strain>
    </source>
</reference>
<evidence type="ECO:0000256" key="1">
    <source>
        <dbReference type="ARBA" id="ARBA00000885"/>
    </source>
</evidence>
<dbReference type="Gene3D" id="3.30.2410.10">
    <property type="entry name" value="Hect, E3 ligase catalytic domain"/>
    <property type="match status" value="1"/>
</dbReference>
<dbReference type="InterPro" id="IPR001298">
    <property type="entry name" value="Filamin/ABP280_rpt"/>
</dbReference>
<dbReference type="EMBL" id="AJWJ01000111">
    <property type="protein sequence ID" value="KAF2075165.1"/>
    <property type="molecule type" value="Genomic_DNA"/>
</dbReference>
<protein>
    <recommendedName>
        <fullName evidence="3">HECT-type E3 ubiquitin transferase</fullName>
        <ecNumber evidence="3">2.3.2.26</ecNumber>
    </recommendedName>
</protein>
<feature type="active site" description="Glycyl thioester intermediate" evidence="7">
    <location>
        <position position="965"/>
    </location>
</feature>
<evidence type="ECO:0000256" key="7">
    <source>
        <dbReference type="PROSITE-ProRule" id="PRU00104"/>
    </source>
</evidence>
<dbReference type="Gene3D" id="3.90.1750.10">
    <property type="entry name" value="Hect, E3 ligase catalytic domains"/>
    <property type="match status" value="1"/>
</dbReference>
<feature type="domain" description="HECT" evidence="9">
    <location>
        <begin position="589"/>
        <end position="1000"/>
    </location>
</feature>
<feature type="compositionally biased region" description="Low complexity" evidence="8">
    <location>
        <begin position="926"/>
        <end position="938"/>
    </location>
</feature>
<accession>A0A8J4V054</accession>
<evidence type="ECO:0000256" key="3">
    <source>
        <dbReference type="ARBA" id="ARBA00012485"/>
    </source>
</evidence>
<dbReference type="Gene3D" id="3.30.2160.10">
    <property type="entry name" value="Hect, E3 ligase catalytic domain"/>
    <property type="match status" value="1"/>
</dbReference>
<organism evidence="10 11">
    <name type="scientific">Polysphondylium violaceum</name>
    <dbReference type="NCBI Taxonomy" id="133409"/>
    <lineage>
        <taxon>Eukaryota</taxon>
        <taxon>Amoebozoa</taxon>
        <taxon>Evosea</taxon>
        <taxon>Eumycetozoa</taxon>
        <taxon>Dictyostelia</taxon>
        <taxon>Dictyosteliales</taxon>
        <taxon>Dictyosteliaceae</taxon>
        <taxon>Polysphondylium</taxon>
    </lineage>
</organism>
<dbReference type="GO" id="GO:0006511">
    <property type="term" value="P:ubiquitin-dependent protein catabolic process"/>
    <property type="evidence" value="ECO:0007669"/>
    <property type="project" value="TreeGrafter"/>
</dbReference>
<dbReference type="PROSITE" id="PS50194">
    <property type="entry name" value="FILAMIN_REPEAT"/>
    <property type="match status" value="1"/>
</dbReference>
<comment type="caution">
    <text evidence="10">The sequence shown here is derived from an EMBL/GenBank/DDBJ whole genome shotgun (WGS) entry which is preliminary data.</text>
</comment>